<sequence length="49" mass="5564">MKYGYYARIGLTPVFVIAENIADAVDKLELKSNGKKWEFNKTASIEVIE</sequence>
<dbReference type="Proteomes" id="UP001597508">
    <property type="component" value="Unassembled WGS sequence"/>
</dbReference>
<accession>A0ABW5LNF9</accession>
<name>A0ABW5LNF9_9FLAO</name>
<comment type="caution">
    <text evidence="1">The sequence shown here is derived from an EMBL/GenBank/DDBJ whole genome shotgun (WGS) entry which is preliminary data.</text>
</comment>
<dbReference type="RefSeq" id="WP_379664816.1">
    <property type="nucleotide sequence ID" value="NZ_JBHULH010000001.1"/>
</dbReference>
<evidence type="ECO:0000313" key="1">
    <source>
        <dbReference type="EMBL" id="MFD2566094.1"/>
    </source>
</evidence>
<gene>
    <name evidence="1" type="ORF">ACFSRZ_01845</name>
</gene>
<organism evidence="1 2">
    <name type="scientific">Pseudotenacibaculum haliotis</name>
    <dbReference type="NCBI Taxonomy" id="1862138"/>
    <lineage>
        <taxon>Bacteria</taxon>
        <taxon>Pseudomonadati</taxon>
        <taxon>Bacteroidota</taxon>
        <taxon>Flavobacteriia</taxon>
        <taxon>Flavobacteriales</taxon>
        <taxon>Flavobacteriaceae</taxon>
        <taxon>Pseudotenacibaculum</taxon>
    </lineage>
</organism>
<reference evidence="2" key="1">
    <citation type="journal article" date="2019" name="Int. J. Syst. Evol. Microbiol.">
        <title>The Global Catalogue of Microorganisms (GCM) 10K type strain sequencing project: providing services to taxonomists for standard genome sequencing and annotation.</title>
        <authorList>
            <consortium name="The Broad Institute Genomics Platform"/>
            <consortium name="The Broad Institute Genome Sequencing Center for Infectious Disease"/>
            <person name="Wu L."/>
            <person name="Ma J."/>
        </authorList>
    </citation>
    <scope>NUCLEOTIDE SEQUENCE [LARGE SCALE GENOMIC DNA]</scope>
    <source>
        <strain evidence="2">KCTC 52127</strain>
    </source>
</reference>
<keyword evidence="2" id="KW-1185">Reference proteome</keyword>
<dbReference type="EMBL" id="JBHULH010000001">
    <property type="protein sequence ID" value="MFD2566094.1"/>
    <property type="molecule type" value="Genomic_DNA"/>
</dbReference>
<evidence type="ECO:0000313" key="2">
    <source>
        <dbReference type="Proteomes" id="UP001597508"/>
    </source>
</evidence>
<protein>
    <submittedName>
        <fullName evidence="1">Uncharacterized protein</fullName>
    </submittedName>
</protein>
<proteinExistence type="predicted"/>